<dbReference type="Proteomes" id="UP000594220">
    <property type="component" value="Unplaced"/>
</dbReference>
<keyword evidence="3" id="KW-1185">Reference proteome</keyword>
<name>A0A7M4ES17_CROPO</name>
<feature type="compositionally biased region" description="Basic and acidic residues" evidence="1">
    <location>
        <begin position="59"/>
        <end position="73"/>
    </location>
</feature>
<dbReference type="Ensembl" id="ENSCPRT00005015291.1">
    <property type="protein sequence ID" value="ENSCPRP00005012997.1"/>
    <property type="gene ID" value="ENSCPRG00005009221.1"/>
</dbReference>
<dbReference type="AlphaFoldDB" id="A0A7M4ES17"/>
<proteinExistence type="predicted"/>
<feature type="compositionally biased region" description="Basic and acidic residues" evidence="1">
    <location>
        <begin position="8"/>
        <end position="29"/>
    </location>
</feature>
<evidence type="ECO:0000256" key="1">
    <source>
        <dbReference type="SAM" id="MobiDB-lite"/>
    </source>
</evidence>
<reference evidence="2" key="1">
    <citation type="submission" date="2025-08" db="UniProtKB">
        <authorList>
            <consortium name="Ensembl"/>
        </authorList>
    </citation>
    <scope>IDENTIFICATION</scope>
</reference>
<feature type="region of interest" description="Disordered" evidence="1">
    <location>
        <begin position="57"/>
        <end position="76"/>
    </location>
</feature>
<evidence type="ECO:0000313" key="2">
    <source>
        <dbReference type="Ensembl" id="ENSCPRP00005012997.1"/>
    </source>
</evidence>
<feature type="region of interest" description="Disordered" evidence="1">
    <location>
        <begin position="1"/>
        <end position="36"/>
    </location>
</feature>
<evidence type="ECO:0000313" key="3">
    <source>
        <dbReference type="Proteomes" id="UP000594220"/>
    </source>
</evidence>
<protein>
    <submittedName>
        <fullName evidence="2">Uncharacterized protein</fullName>
    </submittedName>
</protein>
<reference evidence="2" key="2">
    <citation type="submission" date="2025-09" db="UniProtKB">
        <authorList>
            <consortium name="Ensembl"/>
        </authorList>
    </citation>
    <scope>IDENTIFICATION</scope>
</reference>
<accession>A0A7M4ES17</accession>
<organism evidence="2 3">
    <name type="scientific">Crocodylus porosus</name>
    <name type="common">Saltwater crocodile</name>
    <name type="synonym">Estuarine crocodile</name>
    <dbReference type="NCBI Taxonomy" id="8502"/>
    <lineage>
        <taxon>Eukaryota</taxon>
        <taxon>Metazoa</taxon>
        <taxon>Chordata</taxon>
        <taxon>Craniata</taxon>
        <taxon>Vertebrata</taxon>
        <taxon>Euteleostomi</taxon>
        <taxon>Archelosauria</taxon>
        <taxon>Archosauria</taxon>
        <taxon>Crocodylia</taxon>
        <taxon>Longirostres</taxon>
        <taxon>Crocodylidae</taxon>
        <taxon>Crocodylus</taxon>
    </lineage>
</organism>
<sequence length="91" mass="10386">VKCKVSIHKKDGGKKNTKKSQQEEKDRKSILPRRSPLVSYRQQVLPPEKLIQALSSGRCDTEGPNKLAQDKNKKELKRKKKTLHIVGTQIL</sequence>